<dbReference type="KEGG" id="iis:EYM_07770"/>
<organism evidence="1 2">
    <name type="scientific">Ignicoccus islandicus DSM 13165</name>
    <dbReference type="NCBI Taxonomy" id="940295"/>
    <lineage>
        <taxon>Archaea</taxon>
        <taxon>Thermoproteota</taxon>
        <taxon>Thermoprotei</taxon>
        <taxon>Desulfurococcales</taxon>
        <taxon>Desulfurococcaceae</taxon>
        <taxon>Ignicoccus</taxon>
    </lineage>
</organism>
<accession>A0A0U3FTK6</accession>
<dbReference type="AlphaFoldDB" id="A0A0U3FTK6"/>
<evidence type="ECO:0000313" key="2">
    <source>
        <dbReference type="Proteomes" id="UP000060778"/>
    </source>
</evidence>
<name>A0A0U3FTK6_9CREN</name>
<dbReference type="GeneID" id="30680925"/>
<dbReference type="Proteomes" id="UP000060778">
    <property type="component" value="Chromosome"/>
</dbReference>
<dbReference type="SUPFAM" id="SSF53098">
    <property type="entry name" value="Ribonuclease H-like"/>
    <property type="match status" value="1"/>
</dbReference>
<protein>
    <submittedName>
        <fullName evidence="1">Uncharacterized protein</fullName>
    </submittedName>
</protein>
<dbReference type="InterPro" id="IPR012337">
    <property type="entry name" value="RNaseH-like_sf"/>
</dbReference>
<gene>
    <name evidence="1" type="ORF">EYM_07770</name>
</gene>
<reference evidence="1 2" key="1">
    <citation type="submission" date="2013-11" db="EMBL/GenBank/DDBJ databases">
        <title>Comparative genomics of Ignicoccus.</title>
        <authorList>
            <person name="Podar M."/>
        </authorList>
    </citation>
    <scope>NUCLEOTIDE SEQUENCE [LARGE SCALE GENOMIC DNA]</scope>
    <source>
        <strain evidence="1 2">DSM 13165</strain>
    </source>
</reference>
<dbReference type="RefSeq" id="WP_075050505.1">
    <property type="nucleotide sequence ID" value="NZ_CP006867.1"/>
</dbReference>
<dbReference type="EMBL" id="CP006867">
    <property type="protein sequence ID" value="ALU12816.1"/>
    <property type="molecule type" value="Genomic_DNA"/>
</dbReference>
<proteinExistence type="predicted"/>
<dbReference type="STRING" id="940295.EYM_07770"/>
<sequence>MSCTYKLLAKCLDEKDLPIIGIDPGENCGLIVRLRDVILFSWEGPKDLLIDTIERVLNEIEVSRIMVGNGNIDTSTQLIIALMEIASKKSIPLYLVDEPRTSVGTSKFRKAMLSKKLGRHAYSAFLISRKVSAFRLL</sequence>
<keyword evidence="2" id="KW-1185">Reference proteome</keyword>
<evidence type="ECO:0000313" key="1">
    <source>
        <dbReference type="EMBL" id="ALU12816.1"/>
    </source>
</evidence>